<accession>A0ABV7PT11</accession>
<keyword evidence="1" id="KW-0175">Coiled coil</keyword>
<feature type="coiled-coil region" evidence="1">
    <location>
        <begin position="93"/>
        <end position="148"/>
    </location>
</feature>
<proteinExistence type="predicted"/>
<dbReference type="Proteomes" id="UP001595665">
    <property type="component" value="Unassembled WGS sequence"/>
</dbReference>
<dbReference type="RefSeq" id="WP_379737430.1">
    <property type="nucleotide sequence ID" value="NZ_JBHRVV010000001.1"/>
</dbReference>
<protein>
    <submittedName>
        <fullName evidence="2">Uncharacterized protein</fullName>
    </submittedName>
</protein>
<comment type="caution">
    <text evidence="2">The sequence shown here is derived from an EMBL/GenBank/DDBJ whole genome shotgun (WGS) entry which is preliminary data.</text>
</comment>
<gene>
    <name evidence="2" type="ORF">ACFOPH_23025</name>
</gene>
<name>A0ABV7PT11_9BURK</name>
<sequence length="414" mass="46457">MNTAKEWAGKAIGWMAEKAEGFVDGVKKAWQAVKPYVGVIRLALQNAAKAMPIPWVRTALVALDTALGALTAFENSPIAKKIDAAIKWSIELAKRWQAARKDAETAAQDQMQEQAAADVLGEEELDLAKRHQETFRFAEREVVAEEQRHHVALASAINDFEIAKADMAKAVDADPVDFEHYLRLRATQKLLNMADKTFRAAQSMEDLSADDLFMVRIASDLIKDNPELSAQAAARLDRLLTERYGKALQPFVFEELVASWAKRAEVLEKQWELDNRAHAKDSMLLKNLSLAKEIQSELSADEASMLSELEHKVPQAKRSLDALAQSQRDIQRYVGAAEGFLQLLEKTPEQLEEEERDFLLDDGPRVGKLLIECAERNLPFSELDGEDKTLVNDFANAFRKEAKNRMKDLLEVTA</sequence>
<reference evidence="3" key="1">
    <citation type="journal article" date="2019" name="Int. J. Syst. Evol. Microbiol.">
        <title>The Global Catalogue of Microorganisms (GCM) 10K type strain sequencing project: providing services to taxonomists for standard genome sequencing and annotation.</title>
        <authorList>
            <consortium name="The Broad Institute Genomics Platform"/>
            <consortium name="The Broad Institute Genome Sequencing Center for Infectious Disease"/>
            <person name="Wu L."/>
            <person name="Ma J."/>
        </authorList>
    </citation>
    <scope>NUCLEOTIDE SEQUENCE [LARGE SCALE GENOMIC DNA]</scope>
    <source>
        <strain evidence="3">CCM 7480</strain>
    </source>
</reference>
<evidence type="ECO:0000256" key="1">
    <source>
        <dbReference type="SAM" id="Coils"/>
    </source>
</evidence>
<keyword evidence="3" id="KW-1185">Reference proteome</keyword>
<organism evidence="2 3">
    <name type="scientific">Massilia haematophila</name>
    <dbReference type="NCBI Taxonomy" id="457923"/>
    <lineage>
        <taxon>Bacteria</taxon>
        <taxon>Pseudomonadati</taxon>
        <taxon>Pseudomonadota</taxon>
        <taxon>Betaproteobacteria</taxon>
        <taxon>Burkholderiales</taxon>
        <taxon>Oxalobacteraceae</taxon>
        <taxon>Telluria group</taxon>
        <taxon>Massilia</taxon>
    </lineage>
</organism>
<evidence type="ECO:0000313" key="3">
    <source>
        <dbReference type="Proteomes" id="UP001595665"/>
    </source>
</evidence>
<evidence type="ECO:0000313" key="2">
    <source>
        <dbReference type="EMBL" id="MFC3461084.1"/>
    </source>
</evidence>
<dbReference type="EMBL" id="JBHRVV010000001">
    <property type="protein sequence ID" value="MFC3461084.1"/>
    <property type="molecule type" value="Genomic_DNA"/>
</dbReference>